<keyword evidence="3" id="KW-1185">Reference proteome</keyword>
<feature type="transmembrane region" description="Helical" evidence="1">
    <location>
        <begin position="72"/>
        <end position="92"/>
    </location>
</feature>
<proteinExistence type="predicted"/>
<dbReference type="EMBL" id="JBHLTR010000021">
    <property type="protein sequence ID" value="MFC0560315.1"/>
    <property type="molecule type" value="Genomic_DNA"/>
</dbReference>
<accession>A0ABV6NHT2</accession>
<protein>
    <submittedName>
        <fullName evidence="2">Transposase</fullName>
    </submittedName>
</protein>
<organism evidence="2 3">
    <name type="scientific">Halalkalibacter alkalisediminis</name>
    <dbReference type="NCBI Taxonomy" id="935616"/>
    <lineage>
        <taxon>Bacteria</taxon>
        <taxon>Bacillati</taxon>
        <taxon>Bacillota</taxon>
        <taxon>Bacilli</taxon>
        <taxon>Bacillales</taxon>
        <taxon>Bacillaceae</taxon>
        <taxon>Halalkalibacter</taxon>
    </lineage>
</organism>
<dbReference type="RefSeq" id="WP_273847269.1">
    <property type="nucleotide sequence ID" value="NZ_JAQQWT010000024.1"/>
</dbReference>
<feature type="transmembrane region" description="Helical" evidence="1">
    <location>
        <begin position="6"/>
        <end position="23"/>
    </location>
</feature>
<keyword evidence="1" id="KW-1133">Transmembrane helix</keyword>
<evidence type="ECO:0000313" key="2">
    <source>
        <dbReference type="EMBL" id="MFC0560315.1"/>
    </source>
</evidence>
<feature type="transmembrane region" description="Helical" evidence="1">
    <location>
        <begin position="30"/>
        <end position="52"/>
    </location>
</feature>
<gene>
    <name evidence="2" type="ORF">ACFFH4_14865</name>
</gene>
<name>A0ABV6NHT2_9BACI</name>
<reference evidence="2 3" key="1">
    <citation type="submission" date="2024-09" db="EMBL/GenBank/DDBJ databases">
        <authorList>
            <person name="Sun Q."/>
            <person name="Mori K."/>
        </authorList>
    </citation>
    <scope>NUCLEOTIDE SEQUENCE [LARGE SCALE GENOMIC DNA]</scope>
    <source>
        <strain evidence="2 3">NCAIM B.02301</strain>
    </source>
</reference>
<comment type="caution">
    <text evidence="2">The sequence shown here is derived from an EMBL/GenBank/DDBJ whole genome shotgun (WGS) entry which is preliminary data.</text>
</comment>
<evidence type="ECO:0000256" key="1">
    <source>
        <dbReference type="SAM" id="Phobius"/>
    </source>
</evidence>
<keyword evidence="1" id="KW-0812">Transmembrane</keyword>
<sequence>MNFWIGCAVLIVPIVMFFVQKVWERARFLFSLVAFTATVIFGSISANAIYFILETNEVFMTTIHGIFLNRFFLITGAYLGWYILYQLLLIIMKDRKEVVGVKGK</sequence>
<dbReference type="Proteomes" id="UP001589833">
    <property type="component" value="Unassembled WGS sequence"/>
</dbReference>
<keyword evidence="1" id="KW-0472">Membrane</keyword>
<evidence type="ECO:0000313" key="3">
    <source>
        <dbReference type="Proteomes" id="UP001589833"/>
    </source>
</evidence>